<keyword evidence="2" id="KW-0732">Signal</keyword>
<evidence type="ECO:0000313" key="3">
    <source>
        <dbReference type="EMBL" id="MEN2751369.1"/>
    </source>
</evidence>
<dbReference type="PROSITE" id="PS51257">
    <property type="entry name" value="PROKAR_LIPOPROTEIN"/>
    <property type="match status" value="1"/>
</dbReference>
<feature type="signal peptide" evidence="2">
    <location>
        <begin position="1"/>
        <end position="32"/>
    </location>
</feature>
<reference evidence="3 4" key="1">
    <citation type="submission" date="2024-05" db="EMBL/GenBank/DDBJ databases">
        <authorList>
            <person name="Kim H.-Y."/>
            <person name="Kim E."/>
            <person name="Cai Y."/>
            <person name="Yang S.-M."/>
            <person name="Lee W."/>
        </authorList>
    </citation>
    <scope>NUCLEOTIDE SEQUENCE [LARGE SCALE GENOMIC DNA]</scope>
    <source>
        <strain evidence="3 4">FBL11</strain>
    </source>
</reference>
<feature type="region of interest" description="Disordered" evidence="1">
    <location>
        <begin position="97"/>
        <end position="116"/>
    </location>
</feature>
<dbReference type="RefSeq" id="WP_299219499.1">
    <property type="nucleotide sequence ID" value="NZ_JBDGHN010000002.1"/>
</dbReference>
<proteinExistence type="predicted"/>
<evidence type="ECO:0000256" key="1">
    <source>
        <dbReference type="SAM" id="MobiDB-lite"/>
    </source>
</evidence>
<dbReference type="Proteomes" id="UP001461960">
    <property type="component" value="Unassembled WGS sequence"/>
</dbReference>
<dbReference type="EMBL" id="JBDGHN010000002">
    <property type="protein sequence ID" value="MEN2751369.1"/>
    <property type="molecule type" value="Genomic_DNA"/>
</dbReference>
<feature type="chain" id="PRO_5047064414" description="Lipoprotein" evidence="2">
    <location>
        <begin position="33"/>
        <end position="116"/>
    </location>
</feature>
<name>A0ABU9X7I2_9GAMM</name>
<accession>A0ABU9X7I2</accession>
<feature type="compositionally biased region" description="Polar residues" evidence="1">
    <location>
        <begin position="38"/>
        <end position="64"/>
    </location>
</feature>
<feature type="compositionally biased region" description="Polar residues" evidence="1">
    <location>
        <begin position="98"/>
        <end position="108"/>
    </location>
</feature>
<feature type="compositionally biased region" description="Acidic residues" evidence="1">
    <location>
        <begin position="67"/>
        <end position="76"/>
    </location>
</feature>
<feature type="region of interest" description="Disordered" evidence="1">
    <location>
        <begin position="29"/>
        <end position="92"/>
    </location>
</feature>
<evidence type="ECO:0000313" key="4">
    <source>
        <dbReference type="Proteomes" id="UP001461960"/>
    </source>
</evidence>
<keyword evidence="4" id="KW-1185">Reference proteome</keyword>
<gene>
    <name evidence="3" type="ORF">AAIR29_06950</name>
</gene>
<evidence type="ECO:0000256" key="2">
    <source>
        <dbReference type="SAM" id="SignalP"/>
    </source>
</evidence>
<sequence>MKNSVLNRTLRNKLWVAVLVSLIGLSACSNEAEEKADTNNTESSEMTPVQTDSDTEASVSTSINEAEGTDSTDDDAGGTAYYSGVDSVENEQKAVDTATVNENNSNLDKTAAEGLQ</sequence>
<comment type="caution">
    <text evidence="3">The sequence shown here is derived from an EMBL/GenBank/DDBJ whole genome shotgun (WGS) entry which is preliminary data.</text>
</comment>
<evidence type="ECO:0008006" key="5">
    <source>
        <dbReference type="Google" id="ProtNLM"/>
    </source>
</evidence>
<organism evidence="3 4">
    <name type="scientific">Psychrobacter saeujeotis</name>
    <dbReference type="NCBI Taxonomy" id="3143436"/>
    <lineage>
        <taxon>Bacteria</taxon>
        <taxon>Pseudomonadati</taxon>
        <taxon>Pseudomonadota</taxon>
        <taxon>Gammaproteobacteria</taxon>
        <taxon>Moraxellales</taxon>
        <taxon>Moraxellaceae</taxon>
        <taxon>Psychrobacter</taxon>
    </lineage>
</organism>
<protein>
    <recommendedName>
        <fullName evidence="5">Lipoprotein</fullName>
    </recommendedName>
</protein>